<dbReference type="GO" id="GO:0005737">
    <property type="term" value="C:cytoplasm"/>
    <property type="evidence" value="ECO:0007669"/>
    <property type="project" value="TreeGrafter"/>
</dbReference>
<dbReference type="GO" id="GO:0012505">
    <property type="term" value="C:endomembrane system"/>
    <property type="evidence" value="ECO:0007669"/>
    <property type="project" value="UniProtKB-SubCell"/>
</dbReference>
<evidence type="ECO:0000259" key="7">
    <source>
        <dbReference type="Pfam" id="PF02163"/>
    </source>
</evidence>
<feature type="transmembrane region" description="Helical" evidence="6">
    <location>
        <begin position="6"/>
        <end position="24"/>
    </location>
</feature>
<dbReference type="OrthoDB" id="7694678at2759"/>
<evidence type="ECO:0000256" key="6">
    <source>
        <dbReference type="SAM" id="Phobius"/>
    </source>
</evidence>
<dbReference type="PRINTS" id="PR01000">
    <property type="entry name" value="SREBPS2PTASE"/>
</dbReference>
<feature type="transmembrane region" description="Helical" evidence="6">
    <location>
        <begin position="164"/>
        <end position="184"/>
    </location>
</feature>
<dbReference type="Pfam" id="PF02163">
    <property type="entry name" value="Peptidase_M50"/>
    <property type="match status" value="1"/>
</dbReference>
<dbReference type="GO" id="GO:0004222">
    <property type="term" value="F:metalloendopeptidase activity"/>
    <property type="evidence" value="ECO:0007669"/>
    <property type="project" value="InterPro"/>
</dbReference>
<dbReference type="HOGENOM" id="CLU_021808_0_0_1"/>
<proteinExistence type="predicted"/>
<dbReference type="InterPro" id="IPR008915">
    <property type="entry name" value="Peptidase_M50"/>
</dbReference>
<feature type="transmembrane region" description="Helical" evidence="6">
    <location>
        <begin position="239"/>
        <end position="257"/>
    </location>
</feature>
<feature type="domain" description="Peptidase M50" evidence="7">
    <location>
        <begin position="170"/>
        <end position="281"/>
    </location>
</feature>
<keyword evidence="9" id="KW-1185">Reference proteome</keyword>
<gene>
    <name evidence="8" type="ORF">GYMLUDRAFT_83340</name>
</gene>
<evidence type="ECO:0000256" key="2">
    <source>
        <dbReference type="ARBA" id="ARBA00022692"/>
    </source>
</evidence>
<keyword evidence="4 6" id="KW-0472">Membrane</keyword>
<dbReference type="PANTHER" id="PTHR13325:SF3">
    <property type="entry name" value="MEMBRANE-BOUND TRANSCRIPTION FACTOR SITE-2 PROTEASE"/>
    <property type="match status" value="1"/>
</dbReference>
<feature type="transmembrane region" description="Helical" evidence="6">
    <location>
        <begin position="196"/>
        <end position="219"/>
    </location>
</feature>
<keyword evidence="3 6" id="KW-1133">Transmembrane helix</keyword>
<evidence type="ECO:0000256" key="4">
    <source>
        <dbReference type="ARBA" id="ARBA00023136"/>
    </source>
</evidence>
<reference evidence="8 9" key="1">
    <citation type="submission" date="2014-04" db="EMBL/GenBank/DDBJ databases">
        <title>Evolutionary Origins and Diversification of the Mycorrhizal Mutualists.</title>
        <authorList>
            <consortium name="DOE Joint Genome Institute"/>
            <consortium name="Mycorrhizal Genomics Consortium"/>
            <person name="Kohler A."/>
            <person name="Kuo A."/>
            <person name="Nagy L.G."/>
            <person name="Floudas D."/>
            <person name="Copeland A."/>
            <person name="Barry K.W."/>
            <person name="Cichocki N."/>
            <person name="Veneault-Fourrey C."/>
            <person name="LaButti K."/>
            <person name="Lindquist E.A."/>
            <person name="Lipzen A."/>
            <person name="Lundell T."/>
            <person name="Morin E."/>
            <person name="Murat C."/>
            <person name="Riley R."/>
            <person name="Ohm R."/>
            <person name="Sun H."/>
            <person name="Tunlid A."/>
            <person name="Henrissat B."/>
            <person name="Grigoriev I.V."/>
            <person name="Hibbett D.S."/>
            <person name="Martin F."/>
        </authorList>
    </citation>
    <scope>NUCLEOTIDE SEQUENCE [LARGE SCALE GENOMIC DNA]</scope>
    <source>
        <strain evidence="8 9">FD-317 M1</strain>
    </source>
</reference>
<sequence length="542" mass="59977">MSFFHVFTLILLFWVIVHIIHRIYQPTRVSTLLPTLNTVAPRARLLWAEKSTILTLNKANLRIQTNAFNARHDYLAGKFKDRRFARLQKGITTFYNIGVAAGMCGMVLGLAVLFWATGSSLFDAFITAPRPSNLSKRDLTSTDPETSPAATLIQPIIPGVTVPLSHLPIILIAVFLCQIVHELGHAVAGALSSVPILSSGLSLTFIIPSAFVSFSAAFMNPLDAIAKARIIAAGPWHNLVFWILLLTLAKVGLVIETTSGLGTTLMSVCWKDVSQEGRVVVGIDNDSPLNEVLHIGSVVNALDDVSLADKEDRWSEYLTQKSSESIPWYGWCVSKQTFQASPDDCCKDGNPTLDHLCFDSLGPLGKSCLNPISTLSNSTDILRCHRETDCGEDAACIWPDSPILRLSVKGQDLILWSGPRKEIWEQVSIGRYAPRFWFIPASLLGFFTNFYDYLQMATLSLFFFNLLPLPHLDGAQFLATVLEYFLVPSLELGSTPMDVESGISTSQRSGPSAWRRRLENFVQLFAVWLVVLYILLTAMKLL</sequence>
<dbReference type="EMBL" id="KN834762">
    <property type="protein sequence ID" value="KIK63925.1"/>
    <property type="molecule type" value="Genomic_DNA"/>
</dbReference>
<organism evidence="8 9">
    <name type="scientific">Collybiopsis luxurians FD-317 M1</name>
    <dbReference type="NCBI Taxonomy" id="944289"/>
    <lineage>
        <taxon>Eukaryota</taxon>
        <taxon>Fungi</taxon>
        <taxon>Dikarya</taxon>
        <taxon>Basidiomycota</taxon>
        <taxon>Agaricomycotina</taxon>
        <taxon>Agaricomycetes</taxon>
        <taxon>Agaricomycetidae</taxon>
        <taxon>Agaricales</taxon>
        <taxon>Marasmiineae</taxon>
        <taxon>Omphalotaceae</taxon>
        <taxon>Collybiopsis</taxon>
        <taxon>Collybiopsis luxurians</taxon>
    </lineage>
</organism>
<evidence type="ECO:0000313" key="8">
    <source>
        <dbReference type="EMBL" id="KIK63925.1"/>
    </source>
</evidence>
<feature type="transmembrane region" description="Helical" evidence="6">
    <location>
        <begin position="521"/>
        <end position="539"/>
    </location>
</feature>
<evidence type="ECO:0000256" key="3">
    <source>
        <dbReference type="ARBA" id="ARBA00022989"/>
    </source>
</evidence>
<dbReference type="GO" id="GO:0031293">
    <property type="term" value="P:membrane protein intracellular domain proteolysis"/>
    <property type="evidence" value="ECO:0007669"/>
    <property type="project" value="TreeGrafter"/>
</dbReference>
<dbReference type="PANTHER" id="PTHR13325">
    <property type="entry name" value="PROTEASE M50 MEMBRANE-BOUND TRANSCRIPTION FACTOR SITE 2 PROTEASE"/>
    <property type="match status" value="1"/>
</dbReference>
<dbReference type="GO" id="GO:0016020">
    <property type="term" value="C:membrane"/>
    <property type="evidence" value="ECO:0007669"/>
    <property type="project" value="InterPro"/>
</dbReference>
<name>A0A0D0BIK0_9AGAR</name>
<evidence type="ECO:0000256" key="1">
    <source>
        <dbReference type="ARBA" id="ARBA00004127"/>
    </source>
</evidence>
<accession>A0A0D0BIK0</accession>
<dbReference type="GO" id="GO:1905897">
    <property type="term" value="P:regulation of response to endoplasmic reticulum stress"/>
    <property type="evidence" value="ECO:0007669"/>
    <property type="project" value="TreeGrafter"/>
</dbReference>
<dbReference type="Proteomes" id="UP000053593">
    <property type="component" value="Unassembled WGS sequence"/>
</dbReference>
<dbReference type="AlphaFoldDB" id="A0A0D0BIK0"/>
<dbReference type="InterPro" id="IPR001193">
    <property type="entry name" value="MBTPS2"/>
</dbReference>
<keyword evidence="2 6" id="KW-0812">Transmembrane</keyword>
<comment type="subcellular location">
    <subcellularLocation>
        <location evidence="1">Endomembrane system</location>
        <topology evidence="1">Multi-pass membrane protein</topology>
    </subcellularLocation>
</comment>
<evidence type="ECO:0000313" key="9">
    <source>
        <dbReference type="Proteomes" id="UP000053593"/>
    </source>
</evidence>
<feature type="transmembrane region" description="Helical" evidence="6">
    <location>
        <begin position="93"/>
        <end position="116"/>
    </location>
</feature>
<evidence type="ECO:0000256" key="5">
    <source>
        <dbReference type="ARBA" id="ARBA00032658"/>
    </source>
</evidence>
<protein>
    <recommendedName>
        <fullName evidence="5">Endopeptidase S2P</fullName>
    </recommendedName>
</protein>